<evidence type="ECO:0000313" key="2">
    <source>
        <dbReference type="EMBL" id="SVE15775.1"/>
    </source>
</evidence>
<organism evidence="2">
    <name type="scientific">marine metagenome</name>
    <dbReference type="NCBI Taxonomy" id="408172"/>
    <lineage>
        <taxon>unclassified sequences</taxon>
        <taxon>metagenomes</taxon>
        <taxon>ecological metagenomes</taxon>
    </lineage>
</organism>
<dbReference type="AlphaFoldDB" id="A0A383B8L8"/>
<sequence length="54" mass="6059">MIPIIEPTSIPIENRIIETPSDVTKNERYIGFLVNLKIPVVIIFFVEMKGAGDS</sequence>
<evidence type="ECO:0000256" key="1">
    <source>
        <dbReference type="SAM" id="Phobius"/>
    </source>
</evidence>
<feature type="transmembrane region" description="Helical" evidence="1">
    <location>
        <begin position="29"/>
        <end position="46"/>
    </location>
</feature>
<proteinExistence type="predicted"/>
<keyword evidence="1" id="KW-0472">Membrane</keyword>
<protein>
    <submittedName>
        <fullName evidence="2">Uncharacterized protein</fullName>
    </submittedName>
</protein>
<reference evidence="2" key="1">
    <citation type="submission" date="2018-05" db="EMBL/GenBank/DDBJ databases">
        <authorList>
            <person name="Lanie J.A."/>
            <person name="Ng W.-L."/>
            <person name="Kazmierczak K.M."/>
            <person name="Andrzejewski T.M."/>
            <person name="Davidsen T.M."/>
            <person name="Wayne K.J."/>
            <person name="Tettelin H."/>
            <person name="Glass J.I."/>
            <person name="Rusch D."/>
            <person name="Podicherti R."/>
            <person name="Tsui H.-C.T."/>
            <person name="Winkler M.E."/>
        </authorList>
    </citation>
    <scope>NUCLEOTIDE SEQUENCE</scope>
</reference>
<keyword evidence="1" id="KW-0812">Transmembrane</keyword>
<dbReference type="EMBL" id="UINC01198008">
    <property type="protein sequence ID" value="SVE15775.1"/>
    <property type="molecule type" value="Genomic_DNA"/>
</dbReference>
<name>A0A383B8L8_9ZZZZ</name>
<accession>A0A383B8L8</accession>
<keyword evidence="1" id="KW-1133">Transmembrane helix</keyword>
<gene>
    <name evidence="2" type="ORF">METZ01_LOCUS468629</name>
</gene>